<evidence type="ECO:0000256" key="1">
    <source>
        <dbReference type="SAM" id="MobiDB-lite"/>
    </source>
</evidence>
<feature type="region of interest" description="Disordered" evidence="1">
    <location>
        <begin position="79"/>
        <end position="107"/>
    </location>
</feature>
<gene>
    <name evidence="2" type="ORF">EVAR_85355_1</name>
</gene>
<evidence type="ECO:0000313" key="3">
    <source>
        <dbReference type="Proteomes" id="UP000299102"/>
    </source>
</evidence>
<proteinExistence type="predicted"/>
<accession>A0A4C1WTW6</accession>
<dbReference type="Proteomes" id="UP000299102">
    <property type="component" value="Unassembled WGS sequence"/>
</dbReference>
<dbReference type="AlphaFoldDB" id="A0A4C1WTW6"/>
<evidence type="ECO:0000313" key="2">
    <source>
        <dbReference type="EMBL" id="GBP54052.1"/>
    </source>
</evidence>
<keyword evidence="3" id="KW-1185">Reference proteome</keyword>
<organism evidence="2 3">
    <name type="scientific">Eumeta variegata</name>
    <name type="common">Bagworm moth</name>
    <name type="synonym">Eumeta japonica</name>
    <dbReference type="NCBI Taxonomy" id="151549"/>
    <lineage>
        <taxon>Eukaryota</taxon>
        <taxon>Metazoa</taxon>
        <taxon>Ecdysozoa</taxon>
        <taxon>Arthropoda</taxon>
        <taxon>Hexapoda</taxon>
        <taxon>Insecta</taxon>
        <taxon>Pterygota</taxon>
        <taxon>Neoptera</taxon>
        <taxon>Endopterygota</taxon>
        <taxon>Lepidoptera</taxon>
        <taxon>Glossata</taxon>
        <taxon>Ditrysia</taxon>
        <taxon>Tineoidea</taxon>
        <taxon>Psychidae</taxon>
        <taxon>Oiketicinae</taxon>
        <taxon>Eumeta</taxon>
    </lineage>
</organism>
<protein>
    <submittedName>
        <fullName evidence="2">Uncharacterized protein</fullName>
    </submittedName>
</protein>
<comment type="caution">
    <text evidence="2">The sequence shown here is derived from an EMBL/GenBank/DDBJ whole genome shotgun (WGS) entry which is preliminary data.</text>
</comment>
<sequence>MRGTTSMRQVRVRVTSLALARADDARGGHLSELARLNHRKTLPERLRVVINQMFATSPPADAAGTSLICTNFARLNLSTSPREAVRRPPPELCDGSGGRYRSSRKKEGWNGRWPQYYSDDVVCKMPRMRNFR</sequence>
<name>A0A4C1WTW6_EUMVA</name>
<reference evidence="2 3" key="1">
    <citation type="journal article" date="2019" name="Commun. Biol.">
        <title>The bagworm genome reveals a unique fibroin gene that provides high tensile strength.</title>
        <authorList>
            <person name="Kono N."/>
            <person name="Nakamura H."/>
            <person name="Ohtoshi R."/>
            <person name="Tomita M."/>
            <person name="Numata K."/>
            <person name="Arakawa K."/>
        </authorList>
    </citation>
    <scope>NUCLEOTIDE SEQUENCE [LARGE SCALE GENOMIC DNA]</scope>
</reference>
<dbReference type="EMBL" id="BGZK01000638">
    <property type="protein sequence ID" value="GBP54052.1"/>
    <property type="molecule type" value="Genomic_DNA"/>
</dbReference>